<feature type="domain" description="Mce/MlaD" evidence="2">
    <location>
        <begin position="42"/>
        <end position="138"/>
    </location>
</feature>
<evidence type="ECO:0000256" key="1">
    <source>
        <dbReference type="SAM" id="Phobius"/>
    </source>
</evidence>
<dbReference type="OrthoDB" id="9806984at2"/>
<dbReference type="EMBL" id="FOUO01000004">
    <property type="protein sequence ID" value="SFM37870.1"/>
    <property type="molecule type" value="Genomic_DNA"/>
</dbReference>
<keyword evidence="4" id="KW-1185">Reference proteome</keyword>
<evidence type="ECO:0000259" key="2">
    <source>
        <dbReference type="Pfam" id="PF02470"/>
    </source>
</evidence>
<dbReference type="STRING" id="195064.SAMN05421721_10440"/>
<dbReference type="RefSeq" id="WP_090483956.1">
    <property type="nucleotide sequence ID" value="NZ_FOUO01000004.1"/>
</dbReference>
<dbReference type="PANTHER" id="PTHR36698:SF3">
    <property type="entry name" value="ABC-TYPE TRANSPORT AUXILIARY LIPOPROTEIN COMPONENT DOMAIN-CONTAINING PROTEIN"/>
    <property type="match status" value="1"/>
</dbReference>
<keyword evidence="1" id="KW-1133">Transmembrane helix</keyword>
<keyword evidence="1" id="KW-0472">Membrane</keyword>
<evidence type="ECO:0000313" key="4">
    <source>
        <dbReference type="Proteomes" id="UP000199556"/>
    </source>
</evidence>
<dbReference type="Pfam" id="PF02470">
    <property type="entry name" value="MlaD"/>
    <property type="match status" value="1"/>
</dbReference>
<proteinExistence type="predicted"/>
<protein>
    <submittedName>
        <fullName evidence="3">Paraquat-inducible protein B</fullName>
    </submittedName>
</protein>
<dbReference type="AlphaFoldDB" id="A0A1I4QDY5"/>
<evidence type="ECO:0000313" key="3">
    <source>
        <dbReference type="EMBL" id="SFM37870.1"/>
    </source>
</evidence>
<dbReference type="Proteomes" id="UP000199556">
    <property type="component" value="Unassembled WGS sequence"/>
</dbReference>
<organism evidence="3 4">
    <name type="scientific">Ectothiorhodospira mobilis</name>
    <dbReference type="NCBI Taxonomy" id="195064"/>
    <lineage>
        <taxon>Bacteria</taxon>
        <taxon>Pseudomonadati</taxon>
        <taxon>Pseudomonadota</taxon>
        <taxon>Gammaproteobacteria</taxon>
        <taxon>Chromatiales</taxon>
        <taxon>Ectothiorhodospiraceae</taxon>
        <taxon>Ectothiorhodospira</taxon>
    </lineage>
</organism>
<name>A0A1I4QDY5_ECTMO</name>
<dbReference type="InterPro" id="IPR003399">
    <property type="entry name" value="Mce/MlaD"/>
</dbReference>
<gene>
    <name evidence="3" type="ORF">SAMN05421721_10440</name>
</gene>
<reference evidence="3 4" key="1">
    <citation type="submission" date="2016-10" db="EMBL/GenBank/DDBJ databases">
        <authorList>
            <person name="de Groot N.N."/>
        </authorList>
    </citation>
    <scope>NUCLEOTIDE SEQUENCE [LARGE SCALE GENOMIC DNA]</scope>
    <source>
        <strain evidence="3 4">DSM 4180</strain>
    </source>
</reference>
<dbReference type="PANTHER" id="PTHR36698">
    <property type="entry name" value="BLL5892 PROTEIN"/>
    <property type="match status" value="1"/>
</dbReference>
<accession>A0A1I4QDY5</accession>
<keyword evidence="1" id="KW-0812">Transmembrane</keyword>
<sequence length="333" mass="37572">MSTRAGYFRLGLFIVATVSAGVALLLVLGIGALFQPKMMMETYFDESVQGLEVGSPVKLRGVTIGEVSEITFTYAHYQQDRPVAERDHYVMVRAWLRPDLLSTPETPAGEGLERFVERGLRVRMTAQGVTGMNFLELDYLDAKGAEPIRVSWEPEHIYVPSAPSTMTQFLQYADNIMRRVNRLDVESILTHFDEFLVHLNTMAEELDDQDLGRQLGDTLGRLDQLLIRVQSLADSPELARIPEDLGVAAHNLREFSEDPQLQDAVADMASTLETLERTLGRTDALMAAQEEDVAVTLDNLRRITDELRAFTEDLRRHPGMIWSREPDPREPAR</sequence>
<feature type="transmembrane region" description="Helical" evidence="1">
    <location>
        <begin position="12"/>
        <end position="34"/>
    </location>
</feature>